<evidence type="ECO:0000313" key="1">
    <source>
        <dbReference type="EMBL" id="WAJ29773.1"/>
    </source>
</evidence>
<name>A0ACD4NSQ6_9HYPH</name>
<dbReference type="Proteomes" id="UP001163223">
    <property type="component" value="Chromosome"/>
</dbReference>
<accession>A0ACD4NSQ6</accession>
<sequence length="171" mass="18504">MISVMMDCGADDARLAMTLAALVPGAVDGILRDVTLFDRDMDEATRRVADHAGVSVEHPAAFHEAIARAKGTWLLLLEPGARPIEGWIEACEAHMARGLTGKVAAARFNRSRLDRPSFFQRFGAIRHALSEGLLLPKAQAVGVSHMALTLEEMARGLAARQLQADIRPRVG</sequence>
<evidence type="ECO:0000313" key="2">
    <source>
        <dbReference type="Proteomes" id="UP001163223"/>
    </source>
</evidence>
<organism evidence="1 2">
    <name type="scientific">Antarcticirhabdus aurantiaca</name>
    <dbReference type="NCBI Taxonomy" id="2606717"/>
    <lineage>
        <taxon>Bacteria</taxon>
        <taxon>Pseudomonadati</taxon>
        <taxon>Pseudomonadota</taxon>
        <taxon>Alphaproteobacteria</taxon>
        <taxon>Hyphomicrobiales</taxon>
        <taxon>Aurantimonadaceae</taxon>
        <taxon>Antarcticirhabdus</taxon>
    </lineage>
</organism>
<keyword evidence="1" id="KW-0808">Transferase</keyword>
<protein>
    <submittedName>
        <fullName evidence="1">Glycosyl transferase family 2</fullName>
    </submittedName>
</protein>
<reference evidence="1" key="1">
    <citation type="submission" date="2022-11" db="EMBL/GenBank/DDBJ databases">
        <title>beta-Carotene-producing bacterium, Jeongeuplla avenae sp. nov., alleviates the salt stress of Arabidopsis seedlings.</title>
        <authorList>
            <person name="Jiang L."/>
            <person name="Lee J."/>
        </authorList>
    </citation>
    <scope>NUCLEOTIDE SEQUENCE</scope>
    <source>
        <strain evidence="1">DY_R2A_6</strain>
    </source>
</reference>
<dbReference type="EMBL" id="CP113520">
    <property type="protein sequence ID" value="WAJ29773.1"/>
    <property type="molecule type" value="Genomic_DNA"/>
</dbReference>
<gene>
    <name evidence="1" type="ORF">OXU80_05995</name>
</gene>
<keyword evidence="2" id="KW-1185">Reference proteome</keyword>
<proteinExistence type="predicted"/>